<name>A0AAV6HAX6_9TELE</name>
<evidence type="ECO:0000256" key="1">
    <source>
        <dbReference type="SAM" id="SignalP"/>
    </source>
</evidence>
<keyword evidence="1" id="KW-0732">Signal</keyword>
<gene>
    <name evidence="2" type="ORF">AALO_G00057730</name>
</gene>
<dbReference type="Proteomes" id="UP000823561">
    <property type="component" value="Chromosome 4"/>
</dbReference>
<dbReference type="AlphaFoldDB" id="A0AAV6HAX6"/>
<dbReference type="SUPFAM" id="SSF47862">
    <property type="entry name" value="Saposin"/>
    <property type="match status" value="1"/>
</dbReference>
<dbReference type="Gene3D" id="1.10.225.10">
    <property type="entry name" value="Saposin-like"/>
    <property type="match status" value="1"/>
</dbReference>
<protein>
    <recommendedName>
        <fullName evidence="4">Saposin B-type domain-containing protein</fullName>
    </recommendedName>
</protein>
<dbReference type="EMBL" id="JADWDJ010000004">
    <property type="protein sequence ID" value="KAG5282596.1"/>
    <property type="molecule type" value="Genomic_DNA"/>
</dbReference>
<proteinExistence type="predicted"/>
<reference evidence="2" key="1">
    <citation type="submission" date="2020-10" db="EMBL/GenBank/DDBJ databases">
        <title>Chromosome-scale genome assembly of the Allis shad, Alosa alosa.</title>
        <authorList>
            <person name="Margot Z."/>
            <person name="Christophe K."/>
            <person name="Cabau C."/>
            <person name="Louis A."/>
            <person name="Berthelot C."/>
            <person name="Parey E."/>
            <person name="Roest Crollius H."/>
            <person name="Montfort J."/>
            <person name="Robinson-Rechavi M."/>
            <person name="Bucao C."/>
            <person name="Bouchez O."/>
            <person name="Gislard M."/>
            <person name="Lluch J."/>
            <person name="Milhes M."/>
            <person name="Lampietro C."/>
            <person name="Lopez Roques C."/>
            <person name="Donnadieu C."/>
            <person name="Braasch I."/>
            <person name="Desvignes T."/>
            <person name="Postlethwait J."/>
            <person name="Bobe J."/>
            <person name="Guiguen Y."/>
        </authorList>
    </citation>
    <scope>NUCLEOTIDE SEQUENCE</scope>
    <source>
        <strain evidence="2">M-15738</strain>
        <tissue evidence="2">Blood</tissue>
    </source>
</reference>
<feature type="signal peptide" evidence="1">
    <location>
        <begin position="1"/>
        <end position="18"/>
    </location>
</feature>
<evidence type="ECO:0000313" key="3">
    <source>
        <dbReference type="Proteomes" id="UP000823561"/>
    </source>
</evidence>
<organism evidence="2 3">
    <name type="scientific">Alosa alosa</name>
    <name type="common">allis shad</name>
    <dbReference type="NCBI Taxonomy" id="278164"/>
    <lineage>
        <taxon>Eukaryota</taxon>
        <taxon>Metazoa</taxon>
        <taxon>Chordata</taxon>
        <taxon>Craniata</taxon>
        <taxon>Vertebrata</taxon>
        <taxon>Euteleostomi</taxon>
        <taxon>Actinopterygii</taxon>
        <taxon>Neopterygii</taxon>
        <taxon>Teleostei</taxon>
        <taxon>Clupei</taxon>
        <taxon>Clupeiformes</taxon>
        <taxon>Clupeoidei</taxon>
        <taxon>Clupeidae</taxon>
        <taxon>Alosa</taxon>
    </lineage>
</organism>
<feature type="chain" id="PRO_5043596596" description="Saposin B-type domain-containing protein" evidence="1">
    <location>
        <begin position="19"/>
        <end position="119"/>
    </location>
</feature>
<evidence type="ECO:0008006" key="4">
    <source>
        <dbReference type="Google" id="ProtNLM"/>
    </source>
</evidence>
<comment type="caution">
    <text evidence="2">The sequence shown here is derived from an EMBL/GenBank/DDBJ whole genome shotgun (WGS) entry which is preliminary data.</text>
</comment>
<sequence>MIKVFGPVLFFMVGLILTQHPPPSGDTHFLLTNNVTNLAIYGIMDSDDDQMPTGECGLCKALLAHIVKQVPANGSEPEAHLSSVIHDACEKIKVSSHKCTEFVKTFHAKVEPTKATGDM</sequence>
<accession>A0AAV6HAX6</accession>
<dbReference type="InterPro" id="IPR011001">
    <property type="entry name" value="Saposin-like"/>
</dbReference>
<evidence type="ECO:0000313" key="2">
    <source>
        <dbReference type="EMBL" id="KAG5282596.1"/>
    </source>
</evidence>
<keyword evidence="3" id="KW-1185">Reference proteome</keyword>